<dbReference type="SMART" id="SM00512">
    <property type="entry name" value="Skp1"/>
    <property type="match status" value="1"/>
</dbReference>
<feature type="non-terminal residue" evidence="4">
    <location>
        <position position="1"/>
    </location>
</feature>
<evidence type="ECO:0000313" key="4">
    <source>
        <dbReference type="EMBL" id="CAJ0565942.1"/>
    </source>
</evidence>
<accession>A0AA36FUY7</accession>
<keyword evidence="2" id="KW-0833">Ubl conjugation pathway</keyword>
<feature type="domain" description="SKP1 component dimerisation" evidence="3">
    <location>
        <begin position="130"/>
        <end position="171"/>
    </location>
</feature>
<dbReference type="Gene3D" id="3.30.710.10">
    <property type="entry name" value="Potassium Channel Kv1.1, Chain A"/>
    <property type="match status" value="1"/>
</dbReference>
<evidence type="ECO:0000256" key="1">
    <source>
        <dbReference type="ARBA" id="ARBA00009993"/>
    </source>
</evidence>
<reference evidence="4" key="1">
    <citation type="submission" date="2023-06" db="EMBL/GenBank/DDBJ databases">
        <authorList>
            <person name="Delattre M."/>
        </authorList>
    </citation>
    <scope>NUCLEOTIDE SEQUENCE</scope>
    <source>
        <strain evidence="4">AF72</strain>
    </source>
</reference>
<name>A0AA36FUY7_9BILA</name>
<evidence type="ECO:0000256" key="2">
    <source>
        <dbReference type="ARBA" id="ARBA00022786"/>
    </source>
</evidence>
<evidence type="ECO:0000313" key="5">
    <source>
        <dbReference type="Proteomes" id="UP001177023"/>
    </source>
</evidence>
<dbReference type="SUPFAM" id="SSF54695">
    <property type="entry name" value="POZ domain"/>
    <property type="match status" value="1"/>
</dbReference>
<gene>
    <name evidence="4" type="ORF">MSPICULIGERA_LOCUS4563</name>
</gene>
<dbReference type="GO" id="GO:0006511">
    <property type="term" value="P:ubiquitin-dependent protein catabolic process"/>
    <property type="evidence" value="ECO:0007669"/>
    <property type="project" value="InterPro"/>
</dbReference>
<dbReference type="AlphaFoldDB" id="A0AA36FUY7"/>
<evidence type="ECO:0000259" key="3">
    <source>
        <dbReference type="Pfam" id="PF01466"/>
    </source>
</evidence>
<comment type="caution">
    <text evidence="4">The sequence shown here is derived from an EMBL/GenBank/DDBJ whole genome shotgun (WGS) entry which is preliminary data.</text>
</comment>
<organism evidence="4 5">
    <name type="scientific">Mesorhabditis spiculigera</name>
    <dbReference type="NCBI Taxonomy" id="96644"/>
    <lineage>
        <taxon>Eukaryota</taxon>
        <taxon>Metazoa</taxon>
        <taxon>Ecdysozoa</taxon>
        <taxon>Nematoda</taxon>
        <taxon>Chromadorea</taxon>
        <taxon>Rhabditida</taxon>
        <taxon>Rhabditina</taxon>
        <taxon>Rhabditomorpha</taxon>
        <taxon>Rhabditoidea</taxon>
        <taxon>Rhabditidae</taxon>
        <taxon>Mesorhabditinae</taxon>
        <taxon>Mesorhabditis</taxon>
    </lineage>
</organism>
<keyword evidence="5" id="KW-1185">Reference proteome</keyword>
<dbReference type="InterPro" id="IPR011333">
    <property type="entry name" value="SKP1/BTB/POZ_sf"/>
</dbReference>
<dbReference type="InterPro" id="IPR036296">
    <property type="entry name" value="SKP1-like_dim_sf"/>
</dbReference>
<dbReference type="InterPro" id="IPR001232">
    <property type="entry name" value="SKP1-like"/>
</dbReference>
<sequence length="171" mass="20259">MPGVGDQQTSLKFARPVCKPHVRKFARLLERVVTNPNCASRMRWYEGFTSNDGHEFTMEKSAAMLSGLVKQMVQIVKWCEKHKTMPEWEEEKWWLNSRDSAMTKWEDDFMADVDELLFELFCAANYMDIKCLTDKCADTVALMVRAKTWREIRKIWMLENDFTPEEEEEMK</sequence>
<dbReference type="Proteomes" id="UP001177023">
    <property type="component" value="Unassembled WGS sequence"/>
</dbReference>
<dbReference type="EMBL" id="CATQJA010001137">
    <property type="protein sequence ID" value="CAJ0565942.1"/>
    <property type="molecule type" value="Genomic_DNA"/>
</dbReference>
<dbReference type="InterPro" id="IPR016897">
    <property type="entry name" value="SKP1"/>
</dbReference>
<dbReference type="Pfam" id="PF01466">
    <property type="entry name" value="Skp1"/>
    <property type="match status" value="1"/>
</dbReference>
<protein>
    <recommendedName>
        <fullName evidence="3">SKP1 component dimerisation domain-containing protein</fullName>
    </recommendedName>
</protein>
<dbReference type="PANTHER" id="PTHR11165">
    <property type="entry name" value="SKP1"/>
    <property type="match status" value="1"/>
</dbReference>
<comment type="similarity">
    <text evidence="1">Belongs to the SKP1 family.</text>
</comment>
<dbReference type="InterPro" id="IPR016072">
    <property type="entry name" value="Skp1_comp_dimer"/>
</dbReference>
<proteinExistence type="inferred from homology"/>
<dbReference type="SUPFAM" id="SSF81382">
    <property type="entry name" value="Skp1 dimerisation domain-like"/>
    <property type="match status" value="1"/>
</dbReference>